<dbReference type="EMBL" id="UINC01006423">
    <property type="protein sequence ID" value="SVA27440.1"/>
    <property type="molecule type" value="Genomic_DNA"/>
</dbReference>
<dbReference type="Gene3D" id="1.25.40.10">
    <property type="entry name" value="Tetratricopeptide repeat domain"/>
    <property type="match status" value="1"/>
</dbReference>
<reference evidence="1" key="1">
    <citation type="submission" date="2018-05" db="EMBL/GenBank/DDBJ databases">
        <authorList>
            <person name="Lanie J.A."/>
            <person name="Ng W.-L."/>
            <person name="Kazmierczak K.M."/>
            <person name="Andrzejewski T.M."/>
            <person name="Davidsen T.M."/>
            <person name="Wayne K.J."/>
            <person name="Tettelin H."/>
            <person name="Glass J.I."/>
            <person name="Rusch D."/>
            <person name="Podicherti R."/>
            <person name="Tsui H.-C.T."/>
            <person name="Winkler M.E."/>
        </authorList>
    </citation>
    <scope>NUCLEOTIDE SEQUENCE</scope>
</reference>
<gene>
    <name evidence="1" type="ORF">METZ01_LOCUS80294</name>
</gene>
<organism evidence="1">
    <name type="scientific">marine metagenome</name>
    <dbReference type="NCBI Taxonomy" id="408172"/>
    <lineage>
        <taxon>unclassified sequences</taxon>
        <taxon>metagenomes</taxon>
        <taxon>ecological metagenomes</taxon>
    </lineage>
</organism>
<evidence type="ECO:0000313" key="1">
    <source>
        <dbReference type="EMBL" id="SVA27440.1"/>
    </source>
</evidence>
<proteinExistence type="predicted"/>
<sequence length="121" mass="14252">MTGFFKKDRPRRKLRKLIKEKKLDEALEFGHSIEKKYENDPDIDFIIGTIYFLKGDSKKTLSYMDKVLDIAEYDIDALALKATILLHLKNKEEVMLCCDKIRIIDPKNQVVKEILHKLKEI</sequence>
<dbReference type="AlphaFoldDB" id="A0A381UH26"/>
<dbReference type="InterPro" id="IPR011990">
    <property type="entry name" value="TPR-like_helical_dom_sf"/>
</dbReference>
<dbReference type="SUPFAM" id="SSF48452">
    <property type="entry name" value="TPR-like"/>
    <property type="match status" value="1"/>
</dbReference>
<protein>
    <submittedName>
        <fullName evidence="1">Uncharacterized protein</fullName>
    </submittedName>
</protein>
<name>A0A381UH26_9ZZZZ</name>
<accession>A0A381UH26</accession>